<comment type="caution">
    <text evidence="3">The sequence shown here is derived from an EMBL/GenBank/DDBJ whole genome shotgun (WGS) entry which is preliminary data.</text>
</comment>
<dbReference type="RefSeq" id="WP_063594712.1">
    <property type="nucleotide sequence ID" value="NZ_JAUCFI010000003.1"/>
</dbReference>
<dbReference type="InterPro" id="IPR023393">
    <property type="entry name" value="START-like_dom_sf"/>
</dbReference>
<evidence type="ECO:0000259" key="2">
    <source>
        <dbReference type="Pfam" id="PF08327"/>
    </source>
</evidence>
<name>A0AAJ1QQZ6_9BACI</name>
<dbReference type="AlphaFoldDB" id="A0AAJ1QQZ6"/>
<dbReference type="SUPFAM" id="SSF55961">
    <property type="entry name" value="Bet v1-like"/>
    <property type="match status" value="1"/>
</dbReference>
<dbReference type="Proteomes" id="UP001238973">
    <property type="component" value="Unassembled WGS sequence"/>
</dbReference>
<evidence type="ECO:0000313" key="4">
    <source>
        <dbReference type="Proteomes" id="UP001238973"/>
    </source>
</evidence>
<dbReference type="Gene3D" id="3.30.530.20">
    <property type="match status" value="1"/>
</dbReference>
<protein>
    <submittedName>
        <fullName evidence="3">SRPBCC domain-containing protein</fullName>
    </submittedName>
</protein>
<dbReference type="CDD" id="cd07814">
    <property type="entry name" value="SRPBCC_CalC_Aha1-like"/>
    <property type="match status" value="1"/>
</dbReference>
<reference evidence="3" key="1">
    <citation type="submission" date="2023-06" db="EMBL/GenBank/DDBJ databases">
        <title>Comparative genomics of Bacillaceae isolates and their secondary metabolite potential.</title>
        <authorList>
            <person name="Song L."/>
            <person name="Nielsen L.J."/>
            <person name="Mohite O."/>
            <person name="Xu X."/>
            <person name="Weber T."/>
            <person name="Kovacs A.T."/>
        </authorList>
    </citation>
    <scope>NUCLEOTIDE SEQUENCE</scope>
    <source>
        <strain evidence="3">G1S1</strain>
    </source>
</reference>
<feature type="domain" description="Activator of Hsp90 ATPase homologue 1/2-like C-terminal" evidence="2">
    <location>
        <begin position="14"/>
        <end position="122"/>
    </location>
</feature>
<sequence>MNNDRNSVLIHENQETVWNAITNDEIISKWYAPGSKWNIPKLQVGEKAIFVLMPSAHNNLKENESIPMSFTIQEIIPYERFSYSSDSDKLVFTFEIFPESEGTRVSINMDGYELSLANLKACLEGKELPYT</sequence>
<dbReference type="Pfam" id="PF08327">
    <property type="entry name" value="AHSA1"/>
    <property type="match status" value="1"/>
</dbReference>
<comment type="similarity">
    <text evidence="1">Belongs to the AHA1 family.</text>
</comment>
<gene>
    <name evidence="3" type="ORF">QUF85_23270</name>
</gene>
<dbReference type="EMBL" id="JAUCFI010000003">
    <property type="protein sequence ID" value="MDM5286209.1"/>
    <property type="molecule type" value="Genomic_DNA"/>
</dbReference>
<evidence type="ECO:0000256" key="1">
    <source>
        <dbReference type="ARBA" id="ARBA00006817"/>
    </source>
</evidence>
<proteinExistence type="inferred from homology"/>
<evidence type="ECO:0000313" key="3">
    <source>
        <dbReference type="EMBL" id="MDM5286209.1"/>
    </source>
</evidence>
<accession>A0AAJ1QQZ6</accession>
<dbReference type="InterPro" id="IPR013538">
    <property type="entry name" value="ASHA1/2-like_C"/>
</dbReference>
<organism evidence="3 4">
    <name type="scientific">Peribacillus frigoritolerans</name>
    <dbReference type="NCBI Taxonomy" id="450367"/>
    <lineage>
        <taxon>Bacteria</taxon>
        <taxon>Bacillati</taxon>
        <taxon>Bacillota</taxon>
        <taxon>Bacilli</taxon>
        <taxon>Bacillales</taxon>
        <taxon>Bacillaceae</taxon>
        <taxon>Peribacillus</taxon>
    </lineage>
</organism>